<accession>A0A4Q2E1L3</accession>
<comment type="caution">
    <text evidence="2">The sequence shown here is derived from an EMBL/GenBank/DDBJ whole genome shotgun (WGS) entry which is preliminary data.</text>
</comment>
<dbReference type="STRING" id="2316362.A0A4Q2E1L3"/>
<evidence type="ECO:0000256" key="1">
    <source>
        <dbReference type="SAM" id="MobiDB-lite"/>
    </source>
</evidence>
<proteinExistence type="predicted"/>
<dbReference type="AlphaFoldDB" id="A0A4Q2E1L3"/>
<dbReference type="OrthoDB" id="3196451at2759"/>
<gene>
    <name evidence="2" type="ORF">EST38_g205</name>
</gene>
<sequence length="155" mass="16682">MPTIASLTRSLTLPLNRNRSKRHSATVTSSTVTTPIDERPEHQLPSLETIQLSAPTPPAVPRRQNSFLGIKTSAKNTGGIFNVNLDGLLNSKSNNPNIPAYVAPNTASPQDVVFGKPLKESLKYASVQISTANSDGELYVWGYIPVVVAKWCVAA</sequence>
<dbReference type="Proteomes" id="UP000290288">
    <property type="component" value="Unassembled WGS sequence"/>
</dbReference>
<reference evidence="2 3" key="1">
    <citation type="submission" date="2019-01" db="EMBL/GenBank/DDBJ databases">
        <title>Draft genome sequence of Psathyrella aberdarensis IHI B618.</title>
        <authorList>
            <person name="Buettner E."/>
            <person name="Kellner H."/>
        </authorList>
    </citation>
    <scope>NUCLEOTIDE SEQUENCE [LARGE SCALE GENOMIC DNA]</scope>
    <source>
        <strain evidence="2 3">IHI B618</strain>
    </source>
</reference>
<protein>
    <submittedName>
        <fullName evidence="2">Uncharacterized protein</fullName>
    </submittedName>
</protein>
<organism evidence="2 3">
    <name type="scientific">Candolleomyces aberdarensis</name>
    <dbReference type="NCBI Taxonomy" id="2316362"/>
    <lineage>
        <taxon>Eukaryota</taxon>
        <taxon>Fungi</taxon>
        <taxon>Dikarya</taxon>
        <taxon>Basidiomycota</taxon>
        <taxon>Agaricomycotina</taxon>
        <taxon>Agaricomycetes</taxon>
        <taxon>Agaricomycetidae</taxon>
        <taxon>Agaricales</taxon>
        <taxon>Agaricineae</taxon>
        <taxon>Psathyrellaceae</taxon>
        <taxon>Candolleomyces</taxon>
    </lineage>
</organism>
<name>A0A4Q2E1L3_9AGAR</name>
<feature type="region of interest" description="Disordered" evidence="1">
    <location>
        <begin position="16"/>
        <end position="37"/>
    </location>
</feature>
<dbReference type="EMBL" id="SDEE01000003">
    <property type="protein sequence ID" value="RXW25634.1"/>
    <property type="molecule type" value="Genomic_DNA"/>
</dbReference>
<evidence type="ECO:0000313" key="2">
    <source>
        <dbReference type="EMBL" id="RXW25634.1"/>
    </source>
</evidence>
<keyword evidence="3" id="KW-1185">Reference proteome</keyword>
<evidence type="ECO:0000313" key="3">
    <source>
        <dbReference type="Proteomes" id="UP000290288"/>
    </source>
</evidence>